<reference evidence="8 9" key="1">
    <citation type="submission" date="2024-03" db="EMBL/GenBank/DDBJ databases">
        <title>Novel species of the genus Variovorax.</title>
        <authorList>
            <person name="Liu Q."/>
            <person name="Xin Y.-H."/>
        </authorList>
    </citation>
    <scope>NUCLEOTIDE SEQUENCE [LARGE SCALE GENOMIC DNA]</scope>
    <source>
        <strain evidence="8 9">KACC 18901</strain>
    </source>
</reference>
<dbReference type="PANTHER" id="PTHR38459">
    <property type="entry name" value="PROPHAGE BACTOPRENOL-LINKED GLUCOSE TRANSLOCASE HOMOLOG"/>
    <property type="match status" value="1"/>
</dbReference>
<evidence type="ECO:0000256" key="1">
    <source>
        <dbReference type="ARBA" id="ARBA00004141"/>
    </source>
</evidence>
<dbReference type="Pfam" id="PF04138">
    <property type="entry name" value="GtrA_DPMS_TM"/>
    <property type="match status" value="1"/>
</dbReference>
<evidence type="ECO:0000256" key="2">
    <source>
        <dbReference type="ARBA" id="ARBA00009399"/>
    </source>
</evidence>
<keyword evidence="5 6" id="KW-0472">Membrane</keyword>
<evidence type="ECO:0000256" key="4">
    <source>
        <dbReference type="ARBA" id="ARBA00022989"/>
    </source>
</evidence>
<keyword evidence="3 6" id="KW-0812">Transmembrane</keyword>
<comment type="subcellular location">
    <subcellularLocation>
        <location evidence="1">Membrane</location>
        <topology evidence="1">Multi-pass membrane protein</topology>
    </subcellularLocation>
</comment>
<dbReference type="InterPro" id="IPR007267">
    <property type="entry name" value="GtrA_DPMS_TM"/>
</dbReference>
<dbReference type="PANTHER" id="PTHR38459:SF1">
    <property type="entry name" value="PROPHAGE BACTOPRENOL-LINKED GLUCOSE TRANSLOCASE HOMOLOG"/>
    <property type="match status" value="1"/>
</dbReference>
<feature type="transmembrane region" description="Helical" evidence="6">
    <location>
        <begin position="36"/>
        <end position="54"/>
    </location>
</feature>
<comment type="similarity">
    <text evidence="2">Belongs to the GtrA family.</text>
</comment>
<dbReference type="RefSeq" id="WP_340337077.1">
    <property type="nucleotide sequence ID" value="NZ_JBBKZS010000009.1"/>
</dbReference>
<feature type="transmembrane region" description="Helical" evidence="6">
    <location>
        <begin position="103"/>
        <end position="128"/>
    </location>
</feature>
<sequence>MKGGARSFAWFVVAGVLGLVVDVVVLYLLAPLLGWYVARVLSFMAAVTTTWLMNRRFAFADGARHDSLLREYLSYVTAMLGGAAVNYAAYVLTLHWLEGQGRWVAALGVALGSLSGLTVNFLSARYLVFKRGRQR</sequence>
<feature type="domain" description="GtrA/DPMS transmembrane" evidence="7">
    <location>
        <begin position="11"/>
        <end position="129"/>
    </location>
</feature>
<comment type="caution">
    <text evidence="8">The sequence shown here is derived from an EMBL/GenBank/DDBJ whole genome shotgun (WGS) entry which is preliminary data.</text>
</comment>
<evidence type="ECO:0000256" key="5">
    <source>
        <dbReference type="ARBA" id="ARBA00023136"/>
    </source>
</evidence>
<keyword evidence="4 6" id="KW-1133">Transmembrane helix</keyword>
<organism evidence="8 9">
    <name type="scientific">Variovorax robiniae</name>
    <dbReference type="NCBI Taxonomy" id="1836199"/>
    <lineage>
        <taxon>Bacteria</taxon>
        <taxon>Pseudomonadati</taxon>
        <taxon>Pseudomonadota</taxon>
        <taxon>Betaproteobacteria</taxon>
        <taxon>Burkholderiales</taxon>
        <taxon>Comamonadaceae</taxon>
        <taxon>Variovorax</taxon>
    </lineage>
</organism>
<proteinExistence type="inferred from homology"/>
<evidence type="ECO:0000256" key="6">
    <source>
        <dbReference type="SAM" id="Phobius"/>
    </source>
</evidence>
<dbReference type="InterPro" id="IPR051401">
    <property type="entry name" value="GtrA_CellWall_Glycosyl"/>
</dbReference>
<accession>A0ABU8XD68</accession>
<gene>
    <name evidence="8" type="ORF">WKW79_20655</name>
</gene>
<evidence type="ECO:0000259" key="7">
    <source>
        <dbReference type="Pfam" id="PF04138"/>
    </source>
</evidence>
<protein>
    <submittedName>
        <fullName evidence="8">GtrA family protein</fullName>
    </submittedName>
</protein>
<feature type="transmembrane region" description="Helical" evidence="6">
    <location>
        <begin position="75"/>
        <end position="97"/>
    </location>
</feature>
<keyword evidence="9" id="KW-1185">Reference proteome</keyword>
<dbReference type="Proteomes" id="UP001367030">
    <property type="component" value="Unassembled WGS sequence"/>
</dbReference>
<name>A0ABU8XD68_9BURK</name>
<evidence type="ECO:0000256" key="3">
    <source>
        <dbReference type="ARBA" id="ARBA00022692"/>
    </source>
</evidence>
<evidence type="ECO:0000313" key="8">
    <source>
        <dbReference type="EMBL" id="MEJ8856999.1"/>
    </source>
</evidence>
<feature type="transmembrane region" description="Helical" evidence="6">
    <location>
        <begin position="7"/>
        <end position="30"/>
    </location>
</feature>
<evidence type="ECO:0000313" key="9">
    <source>
        <dbReference type="Proteomes" id="UP001367030"/>
    </source>
</evidence>
<dbReference type="EMBL" id="JBBKZS010000009">
    <property type="protein sequence ID" value="MEJ8856999.1"/>
    <property type="molecule type" value="Genomic_DNA"/>
</dbReference>